<dbReference type="Proteomes" id="UP000186817">
    <property type="component" value="Unassembled WGS sequence"/>
</dbReference>
<reference evidence="2 3" key="1">
    <citation type="submission" date="2016-02" db="EMBL/GenBank/DDBJ databases">
        <title>Genome analysis of coral dinoflagellate symbionts highlights evolutionary adaptations to a symbiotic lifestyle.</title>
        <authorList>
            <person name="Aranda M."/>
            <person name="Li Y."/>
            <person name="Liew Y.J."/>
            <person name="Baumgarten S."/>
            <person name="Simakov O."/>
            <person name="Wilson M."/>
            <person name="Piel J."/>
            <person name="Ashoor H."/>
            <person name="Bougouffa S."/>
            <person name="Bajic V.B."/>
            <person name="Ryu T."/>
            <person name="Ravasi T."/>
            <person name="Bayer T."/>
            <person name="Micklem G."/>
            <person name="Kim H."/>
            <person name="Bhak J."/>
            <person name="Lajeunesse T.C."/>
            <person name="Voolstra C.R."/>
        </authorList>
    </citation>
    <scope>NUCLEOTIDE SEQUENCE [LARGE SCALE GENOMIC DNA]</scope>
    <source>
        <strain evidence="2 3">CCMP2467</strain>
    </source>
</reference>
<feature type="compositionally biased region" description="Polar residues" evidence="1">
    <location>
        <begin position="480"/>
        <end position="494"/>
    </location>
</feature>
<dbReference type="EMBL" id="LSRX01000910">
    <property type="protein sequence ID" value="OLP86576.1"/>
    <property type="molecule type" value="Genomic_DNA"/>
</dbReference>
<gene>
    <name evidence="2" type="ORF">AK812_SmicGene32305</name>
</gene>
<feature type="compositionally biased region" description="Polar residues" evidence="1">
    <location>
        <begin position="344"/>
        <end position="353"/>
    </location>
</feature>
<organism evidence="2 3">
    <name type="scientific">Symbiodinium microadriaticum</name>
    <name type="common">Dinoflagellate</name>
    <name type="synonym">Zooxanthella microadriatica</name>
    <dbReference type="NCBI Taxonomy" id="2951"/>
    <lineage>
        <taxon>Eukaryota</taxon>
        <taxon>Sar</taxon>
        <taxon>Alveolata</taxon>
        <taxon>Dinophyceae</taxon>
        <taxon>Suessiales</taxon>
        <taxon>Symbiodiniaceae</taxon>
        <taxon>Symbiodinium</taxon>
    </lineage>
</organism>
<dbReference type="OrthoDB" id="429946at2759"/>
<protein>
    <submittedName>
        <fullName evidence="2">Uncharacterized protein</fullName>
    </submittedName>
</protein>
<sequence length="689" mass="74631">MHVHERWQGAVQGLDFYGPANPERPRGQRASGHSWHRSRWRPATLVVLCVGSELATANELVDCSRSPDCSALRRQPCSERGSVSNACGDCLPGTWGGLGPLNTVCLSKTACAVIYSGEDTCDYGPESDMSIPFISPFGRCVCDRGDGLLWPTAPGMCAQVTLRLANGLGQYEVQQCSSRTCEAATCTPLALWSPVLTQTSRNASFTCQSTGEDAVQLLDDCTALTSRLSPSSLCGHAGFTATSTVFDASGGSVCLNPGACSRSFAPAERLLLFVQGGFALFAAKVRSGDIVRTAPVRDHSPRRAGEFAHCYHIAFGGTTHGRRQGSDSPRHHRVLQYKYGVQRDPTSTSSRMATSVAGGQDGGNPVPIQIDEEDKGPGGTESPAKNGRMQEQALTLSMLRTVLAEERERDREHLASSLAGVKSDVASMQGRVQEVEHVVSQQVQDTVRALDRVTKSYDKQAGALEDVKAAQLQLEARIQSLEQKPPSTSPGSTADTERGRRPALIIGGWHPDQAAEETLKAAREVLRSLEVPLNGEEMFVPGLRRGYAILLITPKPFEDEEARRTRVQGAIQRVRNANVTLGKNETGGMRKLWIAISQSPERRKRAKLAGKVKRAILELGGTQRDMEVEFATGTVWYQHQKVSSSTAEKPHSAEAAGVGWADVKLMAKLLRKPLGEVEKAWEPRKAELL</sequence>
<evidence type="ECO:0000313" key="2">
    <source>
        <dbReference type="EMBL" id="OLP86576.1"/>
    </source>
</evidence>
<feature type="region of interest" description="Disordered" evidence="1">
    <location>
        <begin position="342"/>
        <end position="390"/>
    </location>
</feature>
<evidence type="ECO:0000256" key="1">
    <source>
        <dbReference type="SAM" id="MobiDB-lite"/>
    </source>
</evidence>
<evidence type="ECO:0000313" key="3">
    <source>
        <dbReference type="Proteomes" id="UP000186817"/>
    </source>
</evidence>
<dbReference type="AlphaFoldDB" id="A0A1Q9CUH7"/>
<proteinExistence type="predicted"/>
<accession>A0A1Q9CUH7</accession>
<name>A0A1Q9CUH7_SYMMI</name>
<keyword evidence="3" id="KW-1185">Reference proteome</keyword>
<comment type="caution">
    <text evidence="2">The sequence shown here is derived from an EMBL/GenBank/DDBJ whole genome shotgun (WGS) entry which is preliminary data.</text>
</comment>
<feature type="region of interest" description="Disordered" evidence="1">
    <location>
        <begin position="478"/>
        <end position="499"/>
    </location>
</feature>